<reference evidence="1" key="1">
    <citation type="submission" date="2021-04" db="EMBL/GenBank/DDBJ databases">
        <authorList>
            <consortium name="Molecular Ecology Group"/>
        </authorList>
    </citation>
    <scope>NUCLEOTIDE SEQUENCE</scope>
</reference>
<organism evidence="1 2">
    <name type="scientific">Candidula unifasciata</name>
    <dbReference type="NCBI Taxonomy" id="100452"/>
    <lineage>
        <taxon>Eukaryota</taxon>
        <taxon>Metazoa</taxon>
        <taxon>Spiralia</taxon>
        <taxon>Lophotrochozoa</taxon>
        <taxon>Mollusca</taxon>
        <taxon>Gastropoda</taxon>
        <taxon>Heterobranchia</taxon>
        <taxon>Euthyneura</taxon>
        <taxon>Panpulmonata</taxon>
        <taxon>Eupulmonata</taxon>
        <taxon>Stylommatophora</taxon>
        <taxon>Helicina</taxon>
        <taxon>Helicoidea</taxon>
        <taxon>Geomitridae</taxon>
        <taxon>Candidula</taxon>
    </lineage>
</organism>
<comment type="caution">
    <text evidence="1">The sequence shown here is derived from an EMBL/GenBank/DDBJ whole genome shotgun (WGS) entry which is preliminary data.</text>
</comment>
<proteinExistence type="predicted"/>
<name>A0A8S3YDU3_9EUPU</name>
<dbReference type="AlphaFoldDB" id="A0A8S3YDU3"/>
<accession>A0A8S3YDU3</accession>
<protein>
    <submittedName>
        <fullName evidence="1">Uncharacterized protein</fullName>
    </submittedName>
</protein>
<evidence type="ECO:0000313" key="2">
    <source>
        <dbReference type="Proteomes" id="UP000678393"/>
    </source>
</evidence>
<gene>
    <name evidence="1" type="ORF">CUNI_LOCUS951</name>
</gene>
<keyword evidence="2" id="KW-1185">Reference proteome</keyword>
<evidence type="ECO:0000313" key="1">
    <source>
        <dbReference type="EMBL" id="CAG5115393.1"/>
    </source>
</evidence>
<dbReference type="OrthoDB" id="6150871at2759"/>
<dbReference type="EMBL" id="CAJHNH020000113">
    <property type="protein sequence ID" value="CAG5115393.1"/>
    <property type="molecule type" value="Genomic_DNA"/>
</dbReference>
<sequence length="320" mass="35750">MLSCPCHVCEVWSRLALQPAEKLNTTVFSEDKSNTTVFTEDESNTTVWADHGSTTSYSTDIFTSQTVITIDGSTNTTTTKETDYFTTPASSLTSQSTTIKVDYSVDCSKYAIESTAKPAVQLKVEPLCTESGSILDQLTRFIGYQFPKHKCGNPNSTAKFAEILYCSMLNTHTLCMQPFVEELQYINTETVPQIKTVRNIIGALCSMDRFIAKDCLFKRLKYVTRCVKAEVDSILSFQNKRWAYGVIDQCRHLELKVMCMWENVLPCNVRTAASMAGLIGQHLRPDTCTLSASQPILSMNWFQLTAISCAQVLLFVMGNT</sequence>
<dbReference type="Proteomes" id="UP000678393">
    <property type="component" value="Unassembled WGS sequence"/>
</dbReference>